<dbReference type="PANTHER" id="PTHR13696">
    <property type="entry name" value="P-LOOP CONTAINING NUCLEOSIDE TRIPHOSPHATE HYDROLASE"/>
    <property type="match status" value="1"/>
</dbReference>
<dbReference type="Gene3D" id="3.40.50.300">
    <property type="entry name" value="P-loop containing nucleotide triphosphate hydrolases"/>
    <property type="match status" value="1"/>
</dbReference>
<reference evidence="2 3" key="1">
    <citation type="submission" date="2023-03" db="EMBL/GenBank/DDBJ databases">
        <authorList>
            <person name="Shen W."/>
            <person name="Cai J."/>
        </authorList>
    </citation>
    <scope>NUCLEOTIDE SEQUENCE [LARGE SCALE GENOMIC DNA]</scope>
    <source>
        <strain evidence="2 3">Y2</strain>
    </source>
</reference>
<dbReference type="InterPro" id="IPR025669">
    <property type="entry name" value="AAA_dom"/>
</dbReference>
<comment type="caution">
    <text evidence="2">The sequence shown here is derived from an EMBL/GenBank/DDBJ whole genome shotgun (WGS) entry which is preliminary data.</text>
</comment>
<organism evidence="2 3">
    <name type="scientific">Enterococcus avium</name>
    <name type="common">Streptococcus avium</name>
    <dbReference type="NCBI Taxonomy" id="33945"/>
    <lineage>
        <taxon>Bacteria</taxon>
        <taxon>Bacillati</taxon>
        <taxon>Bacillota</taxon>
        <taxon>Bacilli</taxon>
        <taxon>Lactobacillales</taxon>
        <taxon>Enterococcaceae</taxon>
        <taxon>Enterococcus</taxon>
    </lineage>
</organism>
<gene>
    <name evidence="2" type="ORF">P7D79_01325</name>
</gene>
<feature type="domain" description="AAA" evidence="1">
    <location>
        <begin position="11"/>
        <end position="195"/>
    </location>
</feature>
<evidence type="ECO:0000313" key="2">
    <source>
        <dbReference type="EMBL" id="MDT2512862.1"/>
    </source>
</evidence>
<dbReference type="InterPro" id="IPR050678">
    <property type="entry name" value="DNA_Partitioning_ATPase"/>
</dbReference>
<accession>A0ABD5F304</accession>
<name>A0ABD5F304_ENTAV</name>
<dbReference type="RefSeq" id="WP_070621544.1">
    <property type="nucleotide sequence ID" value="NZ_JAQLBV010000033.1"/>
</dbReference>
<dbReference type="InterPro" id="IPR027417">
    <property type="entry name" value="P-loop_NTPase"/>
</dbReference>
<dbReference type="PANTHER" id="PTHR13696:SF99">
    <property type="entry name" value="COBYRINIC ACID AC-DIAMIDE SYNTHASE"/>
    <property type="match status" value="1"/>
</dbReference>
<dbReference type="Pfam" id="PF13614">
    <property type="entry name" value="AAA_31"/>
    <property type="match status" value="1"/>
</dbReference>
<dbReference type="CDD" id="cd02042">
    <property type="entry name" value="ParAB_family"/>
    <property type="match status" value="1"/>
</dbReference>
<evidence type="ECO:0000259" key="1">
    <source>
        <dbReference type="Pfam" id="PF13614"/>
    </source>
</evidence>
<dbReference type="AlphaFoldDB" id="A0ABD5F304"/>
<dbReference type="SUPFAM" id="SSF52540">
    <property type="entry name" value="P-loop containing nucleoside triphosphate hydrolases"/>
    <property type="match status" value="1"/>
</dbReference>
<dbReference type="EMBL" id="JARPWY010000002">
    <property type="protein sequence ID" value="MDT2512862.1"/>
    <property type="molecule type" value="Genomic_DNA"/>
</dbReference>
<sequence>MEWKKHNDKATTITIGNYKGGAGKTTNATLIGYTASNKKIKTCIIDLDPQSNATKELMLTKFVNYPNEEDTTISKTIMAGIEDGSIEDLPIRIKDDLYLIPSFIDFEGFAKYLYKNTSNDKEEDFFLSKYFEPLKKKFDLIILDVPPMSIEITKNAVTSSDYVLISLQTQEYSLTGAESYVDELGKLTTEYDLDLDVVGILPVLMKNHGKVDEYILDSAKESFGEENIFKTYIPQMERIKRFAVNGITDQDRHDRKVLSVYEKVTDELLNRLAQFNVQ</sequence>
<proteinExistence type="predicted"/>
<dbReference type="Proteomes" id="UP001264335">
    <property type="component" value="Unassembled WGS sequence"/>
</dbReference>
<protein>
    <submittedName>
        <fullName evidence="2">ParA family protein</fullName>
    </submittedName>
</protein>
<evidence type="ECO:0000313" key="3">
    <source>
        <dbReference type="Proteomes" id="UP001264335"/>
    </source>
</evidence>